<protein>
    <recommendedName>
        <fullName evidence="3">Actin-like ATPase domain-containing protein</fullName>
    </recommendedName>
</protein>
<dbReference type="CDD" id="cd10170">
    <property type="entry name" value="ASKHA_NBD_HSP70"/>
    <property type="match status" value="1"/>
</dbReference>
<keyword evidence="2" id="KW-1185">Reference proteome</keyword>
<dbReference type="InterPro" id="IPR043129">
    <property type="entry name" value="ATPase_NBD"/>
</dbReference>
<evidence type="ECO:0008006" key="3">
    <source>
        <dbReference type="Google" id="ProtNLM"/>
    </source>
</evidence>
<dbReference type="Proteomes" id="UP000223968">
    <property type="component" value="Unassembled WGS sequence"/>
</dbReference>
<accession>A0A2B7YDG7</accession>
<dbReference type="EMBL" id="PDNB01000001">
    <property type="protein sequence ID" value="PGH19083.1"/>
    <property type="molecule type" value="Genomic_DNA"/>
</dbReference>
<sequence length="621" mass="70990">MELDDEWQPDVVVGVDFGMTCTGVSYSFGPEWSSPKTLQHWPGKMINELANKVPTQLEYDKSNVLKSWGFQCSQGDTEAGIKEYFKLNLSADYRDPKPGAPTRREALKWFQDYTRCIYQHIVSHFTNTIPNFPSLRVEFVYSIPTTWKDPRMRAEIQQYIHLNSGNHKATIGLSEAEAAAVYACKQHYQKDDVILVCDAGGGTTDVNVLKLLSTTGEPSRLEPLDYVEGQPIGSVFIDFAVHQLIFERLATIREHLQASPRELAWKMMSGRFERFKCSFGTDMTWTIPSLKLDVPGLAELNFPEAEVYNGQISISSDEMKQFFDVKIEEMYALIDEQIDRVQRRYPEHRISYLVLSGGFGSSPYVRQRLVERYGSGNVSWNTESMQILVAGEPQLAVVEGLVMNRIQHLKRGIVAFGSRCSPVSYGIMCDKLYNQQTHLGEPVRYDDRDKKTYAMDQIDWLVIQGEPVPPTGVSKRFHKKVDPQQIDKPWQVQIVMSELPPDKLPPSMAHGGAESLCEIDIYTEGVEKKRKNHRWYHYKPSYYMVKLEVRAVIRSASLQFQLWDKNGRRIRSSEHEPIAVKWEPVSEEKAETNLKPNGHITVYKSVGNIVDSIKDSPLELE</sequence>
<dbReference type="AlphaFoldDB" id="A0A2B7YDG7"/>
<dbReference type="PANTHER" id="PTHR42749:SF1">
    <property type="entry name" value="CELL SHAPE-DETERMINING PROTEIN MREB"/>
    <property type="match status" value="1"/>
</dbReference>
<organism evidence="1 2">
    <name type="scientific">Helicocarpus griseus UAMH5409</name>
    <dbReference type="NCBI Taxonomy" id="1447875"/>
    <lineage>
        <taxon>Eukaryota</taxon>
        <taxon>Fungi</taxon>
        <taxon>Dikarya</taxon>
        <taxon>Ascomycota</taxon>
        <taxon>Pezizomycotina</taxon>
        <taxon>Eurotiomycetes</taxon>
        <taxon>Eurotiomycetidae</taxon>
        <taxon>Onygenales</taxon>
        <taxon>Ajellomycetaceae</taxon>
        <taxon>Helicocarpus</taxon>
    </lineage>
</organism>
<dbReference type="Gene3D" id="3.30.420.40">
    <property type="match status" value="2"/>
</dbReference>
<reference evidence="1 2" key="1">
    <citation type="submission" date="2017-10" db="EMBL/GenBank/DDBJ databases">
        <title>Comparative genomics in systemic dimorphic fungi from Ajellomycetaceae.</title>
        <authorList>
            <person name="Munoz J.F."/>
            <person name="Mcewen J.G."/>
            <person name="Clay O.K."/>
            <person name="Cuomo C.A."/>
        </authorList>
    </citation>
    <scope>NUCLEOTIDE SEQUENCE [LARGE SCALE GENOMIC DNA]</scope>
    <source>
        <strain evidence="1 2">UAMH5409</strain>
    </source>
</reference>
<dbReference type="SUPFAM" id="SSF53067">
    <property type="entry name" value="Actin-like ATPase domain"/>
    <property type="match status" value="1"/>
</dbReference>
<dbReference type="OrthoDB" id="2394218at2759"/>
<comment type="caution">
    <text evidence="1">The sequence shown here is derived from an EMBL/GenBank/DDBJ whole genome shotgun (WGS) entry which is preliminary data.</text>
</comment>
<dbReference type="STRING" id="1447875.A0A2B7YDG7"/>
<dbReference type="Gene3D" id="3.90.640.10">
    <property type="entry name" value="Actin, Chain A, domain 4"/>
    <property type="match status" value="1"/>
</dbReference>
<proteinExistence type="predicted"/>
<name>A0A2B7YDG7_9EURO</name>
<evidence type="ECO:0000313" key="1">
    <source>
        <dbReference type="EMBL" id="PGH19083.1"/>
    </source>
</evidence>
<evidence type="ECO:0000313" key="2">
    <source>
        <dbReference type="Proteomes" id="UP000223968"/>
    </source>
</evidence>
<dbReference type="PANTHER" id="PTHR42749">
    <property type="entry name" value="CELL SHAPE-DETERMINING PROTEIN MREB"/>
    <property type="match status" value="1"/>
</dbReference>
<gene>
    <name evidence="1" type="ORF">AJ79_00117</name>
</gene>